<dbReference type="Gene3D" id="1.10.10.60">
    <property type="entry name" value="Homeodomain-like"/>
    <property type="match status" value="2"/>
</dbReference>
<dbReference type="Gene3D" id="3.40.50.2300">
    <property type="match status" value="1"/>
</dbReference>
<dbReference type="RefSeq" id="WP_119602330.1">
    <property type="nucleotide sequence ID" value="NZ_QXQA01000017.1"/>
</dbReference>
<evidence type="ECO:0000313" key="13">
    <source>
        <dbReference type="Proteomes" id="UP000266482"/>
    </source>
</evidence>
<dbReference type="Proteomes" id="UP000266482">
    <property type="component" value="Unassembled WGS sequence"/>
</dbReference>
<evidence type="ECO:0000259" key="11">
    <source>
        <dbReference type="PROSITE" id="PS50110"/>
    </source>
</evidence>
<dbReference type="SMART" id="SM00448">
    <property type="entry name" value="REC"/>
    <property type="match status" value="1"/>
</dbReference>
<feature type="domain" description="Response regulatory" evidence="11">
    <location>
        <begin position="3"/>
        <end position="120"/>
    </location>
</feature>
<dbReference type="Pfam" id="PF12833">
    <property type="entry name" value="HTH_18"/>
    <property type="match status" value="1"/>
</dbReference>
<dbReference type="GO" id="GO:0003700">
    <property type="term" value="F:DNA-binding transcription factor activity"/>
    <property type="evidence" value="ECO:0007669"/>
    <property type="project" value="InterPro"/>
</dbReference>
<dbReference type="GO" id="GO:0005737">
    <property type="term" value="C:cytoplasm"/>
    <property type="evidence" value="ECO:0007669"/>
    <property type="project" value="UniProtKB-SubCell"/>
</dbReference>
<keyword evidence="2" id="KW-0963">Cytoplasm</keyword>
<dbReference type="Pfam" id="PF00072">
    <property type="entry name" value="Response_reg"/>
    <property type="match status" value="1"/>
</dbReference>
<keyword evidence="9" id="KW-0175">Coiled coil</keyword>
<reference evidence="12 13" key="1">
    <citation type="submission" date="2018-09" db="EMBL/GenBank/DDBJ databases">
        <title>Paenibacillus aracenensis nov. sp. isolated from a cave in southern Spain.</title>
        <authorList>
            <person name="Jurado V."/>
            <person name="Gutierrez-Patricio S."/>
            <person name="Gonzalez-Pimentel J.L."/>
            <person name="Miller A.Z."/>
            <person name="Laiz L."/>
            <person name="Saiz-Jimenez C."/>
        </authorList>
    </citation>
    <scope>NUCLEOTIDE SEQUENCE [LARGE SCALE GENOMIC DNA]</scope>
    <source>
        <strain evidence="12 13">DSM 22867</strain>
    </source>
</reference>
<gene>
    <name evidence="12" type="ORF">D3P08_22305</name>
</gene>
<dbReference type="PANTHER" id="PTHR42713">
    <property type="entry name" value="HISTIDINE KINASE-RELATED"/>
    <property type="match status" value="1"/>
</dbReference>
<dbReference type="InterPro" id="IPR009057">
    <property type="entry name" value="Homeodomain-like_sf"/>
</dbReference>
<dbReference type="InterPro" id="IPR001789">
    <property type="entry name" value="Sig_transdc_resp-reg_receiver"/>
</dbReference>
<dbReference type="GO" id="GO:0043565">
    <property type="term" value="F:sequence-specific DNA binding"/>
    <property type="evidence" value="ECO:0007669"/>
    <property type="project" value="InterPro"/>
</dbReference>
<evidence type="ECO:0000256" key="2">
    <source>
        <dbReference type="ARBA" id="ARBA00022490"/>
    </source>
</evidence>
<dbReference type="Pfam" id="PF17853">
    <property type="entry name" value="GGDEF_2"/>
    <property type="match status" value="1"/>
</dbReference>
<keyword evidence="4" id="KW-0902">Two-component regulatory system</keyword>
<dbReference type="PANTHER" id="PTHR42713:SF3">
    <property type="entry name" value="TRANSCRIPTIONAL REGULATORY PROTEIN HPTR"/>
    <property type="match status" value="1"/>
</dbReference>
<name>A0A3A1US44_9BACL</name>
<dbReference type="InterPro" id="IPR018060">
    <property type="entry name" value="HTH_AraC"/>
</dbReference>
<evidence type="ECO:0000256" key="5">
    <source>
        <dbReference type="ARBA" id="ARBA00023015"/>
    </source>
</evidence>
<dbReference type="SUPFAM" id="SSF52172">
    <property type="entry name" value="CheY-like"/>
    <property type="match status" value="1"/>
</dbReference>
<accession>A0A3A1US44</accession>
<feature type="coiled-coil region" evidence="9">
    <location>
        <begin position="116"/>
        <end position="143"/>
    </location>
</feature>
<proteinExistence type="predicted"/>
<dbReference type="InterPro" id="IPR041522">
    <property type="entry name" value="CdaR_GGDEF"/>
</dbReference>
<dbReference type="EMBL" id="QXQA01000017">
    <property type="protein sequence ID" value="RIX50002.1"/>
    <property type="molecule type" value="Genomic_DNA"/>
</dbReference>
<evidence type="ECO:0000256" key="1">
    <source>
        <dbReference type="ARBA" id="ARBA00004496"/>
    </source>
</evidence>
<keyword evidence="5" id="KW-0805">Transcription regulation</keyword>
<keyword evidence="3 8" id="KW-0597">Phosphoprotein</keyword>
<evidence type="ECO:0000256" key="7">
    <source>
        <dbReference type="ARBA" id="ARBA00023163"/>
    </source>
</evidence>
<protein>
    <submittedName>
        <fullName evidence="12">Response regulator</fullName>
    </submittedName>
</protein>
<evidence type="ECO:0000259" key="10">
    <source>
        <dbReference type="PROSITE" id="PS01124"/>
    </source>
</evidence>
<dbReference type="GO" id="GO:0000160">
    <property type="term" value="P:phosphorelay signal transduction system"/>
    <property type="evidence" value="ECO:0007669"/>
    <property type="project" value="UniProtKB-KW"/>
</dbReference>
<evidence type="ECO:0000256" key="6">
    <source>
        <dbReference type="ARBA" id="ARBA00023125"/>
    </source>
</evidence>
<sequence length="548" mass="62144">MKKVMLVDDEILIRETVKECIPWEKEGFQFVGDAPDGEIALQLIEQLQPDILITDIMMPFMDGLELSAVVRKRMPDIKIVILSGHGEFEYARSALRLGVEDYCLKPVSAATLIELLRGVSRIIDEERLEKEKLRNQLRHESGKDTVTREKLLSDLCCGFLTTSEAIHLSSAISLQLMSPYYAVVISDARDPACHMYGDDEIRGMADSTAAKTAVELVPLTGDLLSFKRSRTETVWILKGDSPGQIEERLRPFRELREQADSPGCLNPAIGIGSVHDRLQGIHLSYLDAEEDMHWHRLTRQNRQEMRSTAQMPLDPTAFLDRSKFKDFLKLGTPAEAESFVKAYVSGMGRNDWAVSPLGYYLLNDLTIEVLQSANETFRNVGSLEEVLERFQADIGSVRTHEDACKYLICLIEQYWRWRAEGADKYGELIAKVKDYIADNYDKDYISLQSASEYVRLSPSHLSKVFSQETGRTFIEYLTQTRIQKAMELLLTTHAKSYEVAFKVGYNDAHYFSNLFKRVTGMTTKQFRKNGGLALELKGDGYEAACNHG</sequence>
<dbReference type="SUPFAM" id="SSF46689">
    <property type="entry name" value="Homeodomain-like"/>
    <property type="match status" value="2"/>
</dbReference>
<evidence type="ECO:0000313" key="12">
    <source>
        <dbReference type="EMBL" id="RIX50002.1"/>
    </source>
</evidence>
<dbReference type="PROSITE" id="PS01124">
    <property type="entry name" value="HTH_ARAC_FAMILY_2"/>
    <property type="match status" value="1"/>
</dbReference>
<evidence type="ECO:0000256" key="9">
    <source>
        <dbReference type="SAM" id="Coils"/>
    </source>
</evidence>
<dbReference type="AlphaFoldDB" id="A0A3A1US44"/>
<keyword evidence="7" id="KW-0804">Transcription</keyword>
<dbReference type="CDD" id="cd17536">
    <property type="entry name" value="REC_YesN-like"/>
    <property type="match status" value="1"/>
</dbReference>
<dbReference type="OrthoDB" id="9794370at2"/>
<comment type="subcellular location">
    <subcellularLocation>
        <location evidence="1">Cytoplasm</location>
    </subcellularLocation>
</comment>
<evidence type="ECO:0000256" key="4">
    <source>
        <dbReference type="ARBA" id="ARBA00023012"/>
    </source>
</evidence>
<organism evidence="12 13">
    <name type="scientific">Paenibacillus nanensis</name>
    <dbReference type="NCBI Taxonomy" id="393251"/>
    <lineage>
        <taxon>Bacteria</taxon>
        <taxon>Bacillati</taxon>
        <taxon>Bacillota</taxon>
        <taxon>Bacilli</taxon>
        <taxon>Bacillales</taxon>
        <taxon>Paenibacillaceae</taxon>
        <taxon>Paenibacillus</taxon>
    </lineage>
</organism>
<feature type="domain" description="HTH araC/xylS-type" evidence="10">
    <location>
        <begin position="430"/>
        <end position="529"/>
    </location>
</feature>
<feature type="modified residue" description="4-aspartylphosphate" evidence="8">
    <location>
        <position position="55"/>
    </location>
</feature>
<comment type="caution">
    <text evidence="12">The sequence shown here is derived from an EMBL/GenBank/DDBJ whole genome shotgun (WGS) entry which is preliminary data.</text>
</comment>
<keyword evidence="13" id="KW-1185">Reference proteome</keyword>
<evidence type="ECO:0000256" key="8">
    <source>
        <dbReference type="PROSITE-ProRule" id="PRU00169"/>
    </source>
</evidence>
<dbReference type="InterPro" id="IPR011006">
    <property type="entry name" value="CheY-like_superfamily"/>
</dbReference>
<dbReference type="PROSITE" id="PS50110">
    <property type="entry name" value="RESPONSE_REGULATORY"/>
    <property type="match status" value="1"/>
</dbReference>
<evidence type="ECO:0000256" key="3">
    <source>
        <dbReference type="ARBA" id="ARBA00022553"/>
    </source>
</evidence>
<dbReference type="InterPro" id="IPR051552">
    <property type="entry name" value="HptR"/>
</dbReference>
<dbReference type="SMART" id="SM00342">
    <property type="entry name" value="HTH_ARAC"/>
    <property type="match status" value="1"/>
</dbReference>
<keyword evidence="6" id="KW-0238">DNA-binding</keyword>